<keyword evidence="2" id="KW-1185">Reference proteome</keyword>
<protein>
    <submittedName>
        <fullName evidence="1">Uncharacterized protein</fullName>
    </submittedName>
</protein>
<dbReference type="AlphaFoldDB" id="A0AAD9NV50"/>
<proteinExistence type="predicted"/>
<evidence type="ECO:0000313" key="2">
    <source>
        <dbReference type="Proteomes" id="UP001209878"/>
    </source>
</evidence>
<dbReference type="EMBL" id="JAODUO010000376">
    <property type="protein sequence ID" value="KAK2181868.1"/>
    <property type="molecule type" value="Genomic_DNA"/>
</dbReference>
<comment type="caution">
    <text evidence="1">The sequence shown here is derived from an EMBL/GenBank/DDBJ whole genome shotgun (WGS) entry which is preliminary data.</text>
</comment>
<evidence type="ECO:0000313" key="1">
    <source>
        <dbReference type="EMBL" id="KAK2181868.1"/>
    </source>
</evidence>
<sequence length="115" mass="12741">MSFVFTSTSLRFFRSCGIPSPFISVKSRLVTQMCNNHICDETQNIPWRPPVLPNLERHLAAVASCSVVRTSGTSSWTGCRLVPPWTRSPLPHLAPCLFLLSAVARVRPTVQFISG</sequence>
<dbReference type="Proteomes" id="UP001209878">
    <property type="component" value="Unassembled WGS sequence"/>
</dbReference>
<accession>A0AAD9NV50</accession>
<gene>
    <name evidence="1" type="ORF">NP493_378g02043</name>
</gene>
<organism evidence="1 2">
    <name type="scientific">Ridgeia piscesae</name>
    <name type="common">Tubeworm</name>
    <dbReference type="NCBI Taxonomy" id="27915"/>
    <lineage>
        <taxon>Eukaryota</taxon>
        <taxon>Metazoa</taxon>
        <taxon>Spiralia</taxon>
        <taxon>Lophotrochozoa</taxon>
        <taxon>Annelida</taxon>
        <taxon>Polychaeta</taxon>
        <taxon>Sedentaria</taxon>
        <taxon>Canalipalpata</taxon>
        <taxon>Sabellida</taxon>
        <taxon>Siboglinidae</taxon>
        <taxon>Ridgeia</taxon>
    </lineage>
</organism>
<reference evidence="1" key="1">
    <citation type="journal article" date="2023" name="Mol. Biol. Evol.">
        <title>Third-Generation Sequencing Reveals the Adaptive Role of the Epigenome in Three Deep-Sea Polychaetes.</title>
        <authorList>
            <person name="Perez M."/>
            <person name="Aroh O."/>
            <person name="Sun Y."/>
            <person name="Lan Y."/>
            <person name="Juniper S.K."/>
            <person name="Young C.R."/>
            <person name="Angers B."/>
            <person name="Qian P.Y."/>
        </authorList>
    </citation>
    <scope>NUCLEOTIDE SEQUENCE</scope>
    <source>
        <strain evidence="1">R07B-5</strain>
    </source>
</reference>
<name>A0AAD9NV50_RIDPI</name>